<dbReference type="InterPro" id="IPR003675">
    <property type="entry name" value="Rce1/LyrA-like_dom"/>
</dbReference>
<dbReference type="InterPro" id="IPR052710">
    <property type="entry name" value="CAAX_protease"/>
</dbReference>
<organism evidence="3 4">
    <name type="scientific">Luteibacter rhizovicinus DSM 16549</name>
    <dbReference type="NCBI Taxonomy" id="1440763"/>
    <lineage>
        <taxon>Bacteria</taxon>
        <taxon>Pseudomonadati</taxon>
        <taxon>Pseudomonadota</taxon>
        <taxon>Gammaproteobacteria</taxon>
        <taxon>Lysobacterales</taxon>
        <taxon>Rhodanobacteraceae</taxon>
        <taxon>Luteibacter</taxon>
    </lineage>
</organism>
<protein>
    <recommendedName>
        <fullName evidence="2">CAAX prenyl protease 2/Lysostaphin resistance protein A-like domain-containing protein</fullName>
    </recommendedName>
</protein>
<feature type="transmembrane region" description="Helical" evidence="1">
    <location>
        <begin position="32"/>
        <end position="51"/>
    </location>
</feature>
<dbReference type="EMBL" id="CP017480">
    <property type="protein sequence ID" value="APG02619.1"/>
    <property type="molecule type" value="Genomic_DNA"/>
</dbReference>
<keyword evidence="4" id="KW-1185">Reference proteome</keyword>
<keyword evidence="1" id="KW-1133">Transmembrane helix</keyword>
<reference evidence="4" key="1">
    <citation type="submission" date="2016-09" db="EMBL/GenBank/DDBJ databases">
        <authorList>
            <person name="Lysoe E."/>
        </authorList>
    </citation>
    <scope>NUCLEOTIDE SEQUENCE [LARGE SCALE GENOMIC DNA]</scope>
    <source>
        <strain evidence="4">LJ96T</strain>
    </source>
</reference>
<feature type="transmembrane region" description="Helical" evidence="1">
    <location>
        <begin position="71"/>
        <end position="91"/>
    </location>
</feature>
<dbReference type="KEGG" id="lrz:BJI69_00995"/>
<dbReference type="AlphaFoldDB" id="A0A1L3ENH0"/>
<keyword evidence="1" id="KW-0812">Transmembrane</keyword>
<gene>
    <name evidence="3" type="ORF">BJI69_00995</name>
</gene>
<dbReference type="Pfam" id="PF02517">
    <property type="entry name" value="Rce1-like"/>
    <property type="match status" value="1"/>
</dbReference>
<dbReference type="Proteomes" id="UP000182987">
    <property type="component" value="Chromosome"/>
</dbReference>
<evidence type="ECO:0000313" key="3">
    <source>
        <dbReference type="EMBL" id="APG02619.1"/>
    </source>
</evidence>
<dbReference type="OrthoDB" id="9782250at2"/>
<feature type="transmembrane region" description="Helical" evidence="1">
    <location>
        <begin position="115"/>
        <end position="138"/>
    </location>
</feature>
<dbReference type="GO" id="GO:0004175">
    <property type="term" value="F:endopeptidase activity"/>
    <property type="evidence" value="ECO:0007669"/>
    <property type="project" value="UniProtKB-ARBA"/>
</dbReference>
<dbReference type="PANTHER" id="PTHR36435:SF1">
    <property type="entry name" value="CAAX AMINO TERMINAL PROTEASE FAMILY PROTEIN"/>
    <property type="match status" value="1"/>
</dbReference>
<sequence>MPHELSPTSPPLDTVSAPPALPARTPGLLETVLTILAYFALQAGFGGAFGATSQFIARMFPDAVPDQPDRLILVVILTLICAAAVVVTWIVRRWSAKTLDGGAGGLGFTPPPGRYIALGTALGILAPVLGGLLTQFLAGGHDVSQTVTDIADRAHVGMRVALLPAVVLIGPLVEEVLFRGALLSVLRTRLGDGWAIAVSAIVFGAVHLPDLDWLWYAVPNLILVGVFCAWLRVRSGSIWPGFVAHAANNALATASWFMAT</sequence>
<dbReference type="STRING" id="1440763.BJI69_00995"/>
<evidence type="ECO:0000259" key="2">
    <source>
        <dbReference type="Pfam" id="PF02517"/>
    </source>
</evidence>
<feature type="domain" description="CAAX prenyl protease 2/Lysostaphin resistance protein A-like" evidence="2">
    <location>
        <begin position="160"/>
        <end position="251"/>
    </location>
</feature>
<name>A0A1L3ENH0_9GAMM</name>
<feature type="transmembrane region" description="Helical" evidence="1">
    <location>
        <begin position="158"/>
        <end position="178"/>
    </location>
</feature>
<dbReference type="RefSeq" id="WP_046978488.1">
    <property type="nucleotide sequence ID" value="NZ_CP017480.1"/>
</dbReference>
<keyword evidence="1" id="KW-0472">Membrane</keyword>
<dbReference type="PANTHER" id="PTHR36435">
    <property type="entry name" value="SLR1288 PROTEIN"/>
    <property type="match status" value="1"/>
</dbReference>
<dbReference type="GO" id="GO:0080120">
    <property type="term" value="P:CAAX-box protein maturation"/>
    <property type="evidence" value="ECO:0007669"/>
    <property type="project" value="UniProtKB-ARBA"/>
</dbReference>
<feature type="transmembrane region" description="Helical" evidence="1">
    <location>
        <begin position="213"/>
        <end position="231"/>
    </location>
</feature>
<evidence type="ECO:0000313" key="4">
    <source>
        <dbReference type="Proteomes" id="UP000182987"/>
    </source>
</evidence>
<feature type="transmembrane region" description="Helical" evidence="1">
    <location>
        <begin position="238"/>
        <end position="259"/>
    </location>
</feature>
<evidence type="ECO:0000256" key="1">
    <source>
        <dbReference type="SAM" id="Phobius"/>
    </source>
</evidence>
<proteinExistence type="predicted"/>
<accession>A0A1L3ENH0</accession>